<dbReference type="CDD" id="cd18533">
    <property type="entry name" value="PTP_fungal"/>
    <property type="match status" value="1"/>
</dbReference>
<dbReference type="OrthoDB" id="10253954at2759"/>
<evidence type="ECO:0000259" key="2">
    <source>
        <dbReference type="PROSITE" id="PS50055"/>
    </source>
</evidence>
<dbReference type="Pfam" id="PF00102">
    <property type="entry name" value="Y_phosphatase"/>
    <property type="match status" value="1"/>
</dbReference>
<dbReference type="InterPro" id="IPR050348">
    <property type="entry name" value="Protein-Tyr_Phosphatase"/>
</dbReference>
<evidence type="ECO:0000259" key="3">
    <source>
        <dbReference type="PROSITE" id="PS50056"/>
    </source>
</evidence>
<feature type="domain" description="Tyrosine-protein phosphatase" evidence="2">
    <location>
        <begin position="58"/>
        <end position="335"/>
    </location>
</feature>
<organism evidence="4 5">
    <name type="scientific">Cercospora zeae-maydis SCOH1-5</name>
    <dbReference type="NCBI Taxonomy" id="717836"/>
    <lineage>
        <taxon>Eukaryota</taxon>
        <taxon>Fungi</taxon>
        <taxon>Dikarya</taxon>
        <taxon>Ascomycota</taxon>
        <taxon>Pezizomycotina</taxon>
        <taxon>Dothideomycetes</taxon>
        <taxon>Dothideomycetidae</taxon>
        <taxon>Mycosphaerellales</taxon>
        <taxon>Mycosphaerellaceae</taxon>
        <taxon>Cercospora</taxon>
    </lineage>
</organism>
<dbReference type="PROSITE" id="PS50055">
    <property type="entry name" value="TYR_PHOSPHATASE_PTP"/>
    <property type="match status" value="1"/>
</dbReference>
<dbReference type="InterPro" id="IPR029021">
    <property type="entry name" value="Prot-tyrosine_phosphatase-like"/>
</dbReference>
<proteinExistence type="inferred from homology"/>
<dbReference type="SMART" id="SM00404">
    <property type="entry name" value="PTPc_motif"/>
    <property type="match status" value="1"/>
</dbReference>
<dbReference type="PANTHER" id="PTHR19134:SF449">
    <property type="entry name" value="TYROSINE-PROTEIN PHOSPHATASE 1"/>
    <property type="match status" value="1"/>
</dbReference>
<dbReference type="PANTHER" id="PTHR19134">
    <property type="entry name" value="RECEPTOR-TYPE TYROSINE-PROTEIN PHOSPHATASE"/>
    <property type="match status" value="1"/>
</dbReference>
<comment type="similarity">
    <text evidence="1">Belongs to the protein-tyrosine phosphatase family. Non-receptor class subfamily.</text>
</comment>
<dbReference type="SUPFAM" id="SSF52799">
    <property type="entry name" value="(Phosphotyrosine protein) phosphatases II"/>
    <property type="match status" value="1"/>
</dbReference>
<dbReference type="InterPro" id="IPR000387">
    <property type="entry name" value="Tyr_Pase_dom"/>
</dbReference>
<dbReference type="InterPro" id="IPR016130">
    <property type="entry name" value="Tyr_Pase_AS"/>
</dbReference>
<dbReference type="Proteomes" id="UP000799539">
    <property type="component" value="Unassembled WGS sequence"/>
</dbReference>
<dbReference type="InterPro" id="IPR000242">
    <property type="entry name" value="PTP_cat"/>
</dbReference>
<gene>
    <name evidence="4" type="ORF">CERZMDRAFT_91804</name>
</gene>
<dbReference type="PROSITE" id="PS00383">
    <property type="entry name" value="TYR_PHOSPHATASE_1"/>
    <property type="match status" value="1"/>
</dbReference>
<accession>A0A6A6F2E5</accession>
<keyword evidence="5" id="KW-1185">Reference proteome</keyword>
<sequence length="355" mass="40276">MAASALPAFLKQTRVDLHNKFIDLEWQQRNRLLQGTQHPLEPDDPLPQFARLNDDSIKERNRYLNVEPYAQNRIKLKVAEGASDYINASPIRLGSRRYISTQGPKDTSVNHFYRMVTGELQSPGVIVMLTQTHEAGREKCFQYFPPNPEQNTLVIPPDEQYDDGFRGEVELVAIQHDEQTRTAIRTMKVKTTAEGRGSREMEVKHLLFSGWPDFLVPEGEERQALVQLIRLSARLNRKASTDTDATTNGSSFAEDLARTDQDNPRIVHCSAGVGRSGTFIALDYLLSLLLTGQLDDVGPEDDPILDTVDQLRQQRMMMVQSEAQFMFLYDVMREQYRARLQQTNGHDTVGGAIRG</sequence>
<feature type="domain" description="Tyrosine specific protein phosphatases" evidence="3">
    <location>
        <begin position="250"/>
        <end position="326"/>
    </location>
</feature>
<dbReference type="GO" id="GO:0004725">
    <property type="term" value="F:protein tyrosine phosphatase activity"/>
    <property type="evidence" value="ECO:0007669"/>
    <property type="project" value="InterPro"/>
</dbReference>
<dbReference type="Gene3D" id="3.90.190.10">
    <property type="entry name" value="Protein tyrosine phosphatase superfamily"/>
    <property type="match status" value="1"/>
</dbReference>
<dbReference type="PROSITE" id="PS50056">
    <property type="entry name" value="TYR_PHOSPHATASE_2"/>
    <property type="match status" value="1"/>
</dbReference>
<name>A0A6A6F2E5_9PEZI</name>
<dbReference type="InterPro" id="IPR003595">
    <property type="entry name" value="Tyr_Pase_cat"/>
</dbReference>
<dbReference type="EMBL" id="ML992704">
    <property type="protein sequence ID" value="KAF2207390.1"/>
    <property type="molecule type" value="Genomic_DNA"/>
</dbReference>
<evidence type="ECO:0008006" key="6">
    <source>
        <dbReference type="Google" id="ProtNLM"/>
    </source>
</evidence>
<evidence type="ECO:0000256" key="1">
    <source>
        <dbReference type="ARBA" id="ARBA00009649"/>
    </source>
</evidence>
<reference evidence="4" key="1">
    <citation type="journal article" date="2020" name="Stud. Mycol.">
        <title>101 Dothideomycetes genomes: a test case for predicting lifestyles and emergence of pathogens.</title>
        <authorList>
            <person name="Haridas S."/>
            <person name="Albert R."/>
            <person name="Binder M."/>
            <person name="Bloem J."/>
            <person name="Labutti K."/>
            <person name="Salamov A."/>
            <person name="Andreopoulos B."/>
            <person name="Baker S."/>
            <person name="Barry K."/>
            <person name="Bills G."/>
            <person name="Bluhm B."/>
            <person name="Cannon C."/>
            <person name="Castanera R."/>
            <person name="Culley D."/>
            <person name="Daum C."/>
            <person name="Ezra D."/>
            <person name="Gonzalez J."/>
            <person name="Henrissat B."/>
            <person name="Kuo A."/>
            <person name="Liang C."/>
            <person name="Lipzen A."/>
            <person name="Lutzoni F."/>
            <person name="Magnuson J."/>
            <person name="Mondo S."/>
            <person name="Nolan M."/>
            <person name="Ohm R."/>
            <person name="Pangilinan J."/>
            <person name="Park H.-J."/>
            <person name="Ramirez L."/>
            <person name="Alfaro M."/>
            <person name="Sun H."/>
            <person name="Tritt A."/>
            <person name="Yoshinaga Y."/>
            <person name="Zwiers L.-H."/>
            <person name="Turgeon B."/>
            <person name="Goodwin S."/>
            <person name="Spatafora J."/>
            <person name="Crous P."/>
            <person name="Grigoriev I."/>
        </authorList>
    </citation>
    <scope>NUCLEOTIDE SEQUENCE</scope>
    <source>
        <strain evidence="4">SCOH1-5</strain>
    </source>
</reference>
<dbReference type="PRINTS" id="PR00700">
    <property type="entry name" value="PRTYPHPHTASE"/>
</dbReference>
<dbReference type="AlphaFoldDB" id="A0A6A6F2E5"/>
<evidence type="ECO:0000313" key="4">
    <source>
        <dbReference type="EMBL" id="KAF2207390.1"/>
    </source>
</evidence>
<protein>
    <recommendedName>
        <fullName evidence="6">Tyrosine specific protein phosphatases domain-containing protein</fullName>
    </recommendedName>
</protein>
<dbReference type="SMART" id="SM00194">
    <property type="entry name" value="PTPc"/>
    <property type="match status" value="1"/>
</dbReference>
<evidence type="ECO:0000313" key="5">
    <source>
        <dbReference type="Proteomes" id="UP000799539"/>
    </source>
</evidence>